<dbReference type="Proteomes" id="UP000828390">
    <property type="component" value="Unassembled WGS sequence"/>
</dbReference>
<comment type="caution">
    <text evidence="1">The sequence shown here is derived from an EMBL/GenBank/DDBJ whole genome shotgun (WGS) entry which is preliminary data.</text>
</comment>
<evidence type="ECO:0000313" key="1">
    <source>
        <dbReference type="EMBL" id="KAH3704095.1"/>
    </source>
</evidence>
<feature type="non-terminal residue" evidence="1">
    <location>
        <position position="1"/>
    </location>
</feature>
<dbReference type="AlphaFoldDB" id="A0A9D3YS18"/>
<reference evidence="1" key="1">
    <citation type="journal article" date="2019" name="bioRxiv">
        <title>The Genome of the Zebra Mussel, Dreissena polymorpha: A Resource for Invasive Species Research.</title>
        <authorList>
            <person name="McCartney M.A."/>
            <person name="Auch B."/>
            <person name="Kono T."/>
            <person name="Mallez S."/>
            <person name="Zhang Y."/>
            <person name="Obille A."/>
            <person name="Becker A."/>
            <person name="Abrahante J.E."/>
            <person name="Garbe J."/>
            <person name="Badalamenti J.P."/>
            <person name="Herman A."/>
            <person name="Mangelson H."/>
            <person name="Liachko I."/>
            <person name="Sullivan S."/>
            <person name="Sone E.D."/>
            <person name="Koren S."/>
            <person name="Silverstein K.A.T."/>
            <person name="Beckman K.B."/>
            <person name="Gohl D.M."/>
        </authorList>
    </citation>
    <scope>NUCLEOTIDE SEQUENCE</scope>
    <source>
        <strain evidence="1">Duluth1</strain>
        <tissue evidence="1">Whole animal</tissue>
    </source>
</reference>
<sequence>RHRTSSKRKRSIQGTYIPNTYEIDQILKAPRETVTKGNLKPHQKLSSGNHLVDGRIDRPTYRHIQLLTKFGEPGGVNYGKKYQPGLLDEGINQKFHGFNQHLGDQGVYQDQHGESTGLRSWVNYSVPGIH</sequence>
<accession>A0A9D3YS18</accession>
<gene>
    <name evidence="1" type="ORF">DPMN_079150</name>
</gene>
<protein>
    <submittedName>
        <fullName evidence="1">Uncharacterized protein</fullName>
    </submittedName>
</protein>
<dbReference type="EMBL" id="JAIWYP010000015">
    <property type="protein sequence ID" value="KAH3704095.1"/>
    <property type="molecule type" value="Genomic_DNA"/>
</dbReference>
<reference evidence="1" key="2">
    <citation type="submission" date="2020-11" db="EMBL/GenBank/DDBJ databases">
        <authorList>
            <person name="McCartney M.A."/>
            <person name="Auch B."/>
            <person name="Kono T."/>
            <person name="Mallez S."/>
            <person name="Becker A."/>
            <person name="Gohl D.M."/>
            <person name="Silverstein K.A.T."/>
            <person name="Koren S."/>
            <person name="Bechman K.B."/>
            <person name="Herman A."/>
            <person name="Abrahante J.E."/>
            <person name="Garbe J."/>
        </authorList>
    </citation>
    <scope>NUCLEOTIDE SEQUENCE</scope>
    <source>
        <strain evidence="1">Duluth1</strain>
        <tissue evidence="1">Whole animal</tissue>
    </source>
</reference>
<name>A0A9D3YS18_DREPO</name>
<organism evidence="1 2">
    <name type="scientific">Dreissena polymorpha</name>
    <name type="common">Zebra mussel</name>
    <name type="synonym">Mytilus polymorpha</name>
    <dbReference type="NCBI Taxonomy" id="45954"/>
    <lineage>
        <taxon>Eukaryota</taxon>
        <taxon>Metazoa</taxon>
        <taxon>Spiralia</taxon>
        <taxon>Lophotrochozoa</taxon>
        <taxon>Mollusca</taxon>
        <taxon>Bivalvia</taxon>
        <taxon>Autobranchia</taxon>
        <taxon>Heteroconchia</taxon>
        <taxon>Euheterodonta</taxon>
        <taxon>Imparidentia</taxon>
        <taxon>Neoheterodontei</taxon>
        <taxon>Myida</taxon>
        <taxon>Dreissenoidea</taxon>
        <taxon>Dreissenidae</taxon>
        <taxon>Dreissena</taxon>
    </lineage>
</organism>
<keyword evidence="2" id="KW-1185">Reference proteome</keyword>
<proteinExistence type="predicted"/>
<evidence type="ECO:0000313" key="2">
    <source>
        <dbReference type="Proteomes" id="UP000828390"/>
    </source>
</evidence>